<evidence type="ECO:0008006" key="5">
    <source>
        <dbReference type="Google" id="ProtNLM"/>
    </source>
</evidence>
<reference evidence="3 4" key="1">
    <citation type="submission" date="2019-03" db="EMBL/GenBank/DDBJ databases">
        <title>Genomic Encyclopedia of Type Strains, Phase IV (KMG-IV): sequencing the most valuable type-strain genomes for metagenomic binning, comparative biology and taxonomic classification.</title>
        <authorList>
            <person name="Goeker M."/>
        </authorList>
    </citation>
    <scope>NUCLEOTIDE SEQUENCE [LARGE SCALE GENOMIC DNA]</scope>
    <source>
        <strain evidence="3 4">DSM 16998</strain>
    </source>
</reference>
<dbReference type="RefSeq" id="WP_133700909.1">
    <property type="nucleotide sequence ID" value="NZ_SNXS01000003.1"/>
</dbReference>
<dbReference type="Proteomes" id="UP000295361">
    <property type="component" value="Unassembled WGS sequence"/>
</dbReference>
<sequence>MNHSRTAFALPLCAALLTTLLAFDAQAATAQERYRAERAACLNGSSSQDRATCLKEAGAALAEARKPGHQPQTEPDYRANALLRCDRQPEADRPDCRRLVTGAGSSSGSVAEGAIVREMVTRTVGKPGSAASAP</sequence>
<evidence type="ECO:0000313" key="4">
    <source>
        <dbReference type="Proteomes" id="UP000295361"/>
    </source>
</evidence>
<organism evidence="3 4">
    <name type="scientific">Roseateles toxinivorans</name>
    <dbReference type="NCBI Taxonomy" id="270368"/>
    <lineage>
        <taxon>Bacteria</taxon>
        <taxon>Pseudomonadati</taxon>
        <taxon>Pseudomonadota</taxon>
        <taxon>Betaproteobacteria</taxon>
        <taxon>Burkholderiales</taxon>
        <taxon>Sphaerotilaceae</taxon>
        <taxon>Roseateles</taxon>
    </lineage>
</organism>
<feature type="compositionally biased region" description="Low complexity" evidence="1">
    <location>
        <begin position="102"/>
        <end position="114"/>
    </location>
</feature>
<name>A0A4R6QNG8_9BURK</name>
<evidence type="ECO:0000256" key="1">
    <source>
        <dbReference type="SAM" id="MobiDB-lite"/>
    </source>
</evidence>
<evidence type="ECO:0000256" key="2">
    <source>
        <dbReference type="SAM" id="SignalP"/>
    </source>
</evidence>
<feature type="signal peptide" evidence="2">
    <location>
        <begin position="1"/>
        <end position="27"/>
    </location>
</feature>
<accession>A0A4R6QNG8</accession>
<dbReference type="InParanoid" id="A0A4R6QNG8"/>
<proteinExistence type="predicted"/>
<comment type="caution">
    <text evidence="3">The sequence shown here is derived from an EMBL/GenBank/DDBJ whole genome shotgun (WGS) entry which is preliminary data.</text>
</comment>
<keyword evidence="2" id="KW-0732">Signal</keyword>
<dbReference type="OrthoDB" id="8780961at2"/>
<keyword evidence="4" id="KW-1185">Reference proteome</keyword>
<protein>
    <recommendedName>
        <fullName evidence="5">Cysteine rich repeat protein</fullName>
    </recommendedName>
</protein>
<gene>
    <name evidence="3" type="ORF">DES47_10386</name>
</gene>
<feature type="chain" id="PRO_5020965603" description="Cysteine rich repeat protein" evidence="2">
    <location>
        <begin position="28"/>
        <end position="134"/>
    </location>
</feature>
<dbReference type="AlphaFoldDB" id="A0A4R6QNG8"/>
<dbReference type="EMBL" id="SNXS01000003">
    <property type="protein sequence ID" value="TDP71108.1"/>
    <property type="molecule type" value="Genomic_DNA"/>
</dbReference>
<evidence type="ECO:0000313" key="3">
    <source>
        <dbReference type="EMBL" id="TDP71108.1"/>
    </source>
</evidence>
<feature type="region of interest" description="Disordered" evidence="1">
    <location>
        <begin position="93"/>
        <end position="114"/>
    </location>
</feature>